<name>A0A1L3GGD1_SYNAC</name>
<dbReference type="GO" id="GO:0016829">
    <property type="term" value="F:lyase activity"/>
    <property type="evidence" value="ECO:0007669"/>
    <property type="project" value="UniProtKB-KW"/>
</dbReference>
<keyword evidence="4" id="KW-1185">Reference proteome</keyword>
<reference evidence="3 4" key="1">
    <citation type="journal article" date="2017" name="Genome Announc.">
        <title>Complete Genome Sequences of Two Acetylene-Fermenting Pelobacter acetylenicus Strains.</title>
        <authorList>
            <person name="Sutton J.M."/>
            <person name="Baesman S.M."/>
            <person name="Fierst J.L."/>
            <person name="Poret-Peterson A.T."/>
            <person name="Oremland R.S."/>
            <person name="Dunlap D.S."/>
            <person name="Akob D.M."/>
        </authorList>
    </citation>
    <scope>NUCLEOTIDE SEQUENCE [LARGE SCALE GENOMIC DNA]</scope>
    <source>
        <strain evidence="3 4">DSM 3247</strain>
    </source>
</reference>
<dbReference type="InterPro" id="IPR002762">
    <property type="entry name" value="CbiX-like"/>
</dbReference>
<organism evidence="3 4">
    <name type="scientific">Syntrophotalea acetylenica</name>
    <name type="common">Pelobacter acetylenicus</name>
    <dbReference type="NCBI Taxonomy" id="29542"/>
    <lineage>
        <taxon>Bacteria</taxon>
        <taxon>Pseudomonadati</taxon>
        <taxon>Thermodesulfobacteriota</taxon>
        <taxon>Desulfuromonadia</taxon>
        <taxon>Desulfuromonadales</taxon>
        <taxon>Syntrophotaleaceae</taxon>
        <taxon>Syntrophotalea</taxon>
    </lineage>
</organism>
<gene>
    <name evidence="3" type="ORF">A7E75_08330</name>
</gene>
<evidence type="ECO:0000256" key="1">
    <source>
        <dbReference type="ARBA" id="ARBA00022723"/>
    </source>
</evidence>
<sequence>MAKYPAVVIVGHGSRRPQAADVLRKVAIQVRQRLSGATRVDVAFLEHGSPSFSAALASCYAAGERRLVIIPFFLLPGMHVTADLPAAIASARRRYPELQIVQAEFLGGHPALGEVVSTLFLEAAETAHWLD</sequence>
<dbReference type="Proteomes" id="UP000182264">
    <property type="component" value="Chromosome"/>
</dbReference>
<dbReference type="AlphaFoldDB" id="A0A1L3GGD1"/>
<accession>A0A1L3GGD1</accession>
<dbReference type="KEGG" id="pace:A6070_02300"/>
<dbReference type="PANTHER" id="PTHR33542:SF3">
    <property type="entry name" value="SIROHYDROCHLORIN FERROCHELATASE, CHLOROPLASTIC"/>
    <property type="match status" value="1"/>
</dbReference>
<dbReference type="EMBL" id="CP015518">
    <property type="protein sequence ID" value="APG25021.1"/>
    <property type="molecule type" value="Genomic_DNA"/>
</dbReference>
<proteinExistence type="predicted"/>
<dbReference type="Gene3D" id="3.40.50.1400">
    <property type="match status" value="1"/>
</dbReference>
<dbReference type="OrthoDB" id="9770331at2"/>
<protein>
    <recommendedName>
        <fullName evidence="5">Sirohydrochlorin cobaltochelatase</fullName>
    </recommendedName>
</protein>
<dbReference type="GO" id="GO:0046872">
    <property type="term" value="F:metal ion binding"/>
    <property type="evidence" value="ECO:0007669"/>
    <property type="project" value="UniProtKB-KW"/>
</dbReference>
<dbReference type="RefSeq" id="WP_072286870.1">
    <property type="nucleotide sequence ID" value="NZ_CP015455.1"/>
</dbReference>
<evidence type="ECO:0000313" key="4">
    <source>
        <dbReference type="Proteomes" id="UP000182264"/>
    </source>
</evidence>
<keyword evidence="1" id="KW-0479">Metal-binding</keyword>
<dbReference type="PANTHER" id="PTHR33542">
    <property type="entry name" value="SIROHYDROCHLORIN FERROCHELATASE, CHLOROPLASTIC"/>
    <property type="match status" value="1"/>
</dbReference>
<dbReference type="Pfam" id="PF01903">
    <property type="entry name" value="CbiX"/>
    <property type="match status" value="1"/>
</dbReference>
<dbReference type="InterPro" id="IPR050963">
    <property type="entry name" value="Sirohydro_Cobaltochel/CbiX"/>
</dbReference>
<evidence type="ECO:0000256" key="2">
    <source>
        <dbReference type="ARBA" id="ARBA00023239"/>
    </source>
</evidence>
<evidence type="ECO:0000313" key="3">
    <source>
        <dbReference type="EMBL" id="APG25021.1"/>
    </source>
</evidence>
<dbReference type="CDD" id="cd03416">
    <property type="entry name" value="CbiX_SirB_N"/>
    <property type="match status" value="1"/>
</dbReference>
<keyword evidence="2" id="KW-0456">Lyase</keyword>
<dbReference type="STRING" id="29542.A6070_02300"/>
<evidence type="ECO:0008006" key="5">
    <source>
        <dbReference type="Google" id="ProtNLM"/>
    </source>
</evidence>
<dbReference type="SUPFAM" id="SSF53800">
    <property type="entry name" value="Chelatase"/>
    <property type="match status" value="1"/>
</dbReference>